<reference evidence="6 7" key="1">
    <citation type="submission" date="2016-07" db="EMBL/GenBank/DDBJ databases">
        <title>Draft Genome Sequence of Oceanisphaera psychrotolerans, isolated from coastal sediment samples.</title>
        <authorList>
            <person name="Zhuo S."/>
            <person name="Ruan Z."/>
        </authorList>
    </citation>
    <scope>NUCLEOTIDE SEQUENCE [LARGE SCALE GENOMIC DNA]</scope>
    <source>
        <strain evidence="6 7">LAM-WHM-ZC</strain>
    </source>
</reference>
<dbReference type="EMBL" id="MDKE01000068">
    <property type="protein sequence ID" value="OIN04550.1"/>
    <property type="molecule type" value="Genomic_DNA"/>
</dbReference>
<dbReference type="GO" id="GO:0015562">
    <property type="term" value="F:efflux transmembrane transporter activity"/>
    <property type="evidence" value="ECO:0007669"/>
    <property type="project" value="TreeGrafter"/>
</dbReference>
<evidence type="ECO:0000256" key="1">
    <source>
        <dbReference type="ARBA" id="ARBA00009477"/>
    </source>
</evidence>
<evidence type="ECO:0000259" key="5">
    <source>
        <dbReference type="Pfam" id="PF25967"/>
    </source>
</evidence>
<dbReference type="SUPFAM" id="SSF111369">
    <property type="entry name" value="HlyD-like secretion proteins"/>
    <property type="match status" value="1"/>
</dbReference>
<keyword evidence="2" id="KW-0472">Membrane</keyword>
<dbReference type="NCBIfam" id="TIGR01730">
    <property type="entry name" value="RND_mfp"/>
    <property type="match status" value="1"/>
</dbReference>
<dbReference type="PANTHER" id="PTHR30469:SF11">
    <property type="entry name" value="BLL4320 PROTEIN"/>
    <property type="match status" value="1"/>
</dbReference>
<dbReference type="Pfam" id="PF25967">
    <property type="entry name" value="RND-MFP_C"/>
    <property type="match status" value="1"/>
</dbReference>
<dbReference type="FunFam" id="2.40.30.170:FF:000010">
    <property type="entry name" value="Efflux RND transporter periplasmic adaptor subunit"/>
    <property type="match status" value="1"/>
</dbReference>
<keyword evidence="2" id="KW-0812">Transmembrane</keyword>
<gene>
    <name evidence="6" type="ORF">BFR47_06270</name>
</gene>
<feature type="domain" description="Multidrug resistance protein MdtA-like alpha-helical hairpin" evidence="3">
    <location>
        <begin position="109"/>
        <end position="162"/>
    </location>
</feature>
<feature type="transmembrane region" description="Helical" evidence="2">
    <location>
        <begin position="6"/>
        <end position="25"/>
    </location>
</feature>
<keyword evidence="7" id="KW-1185">Reference proteome</keyword>
<dbReference type="AlphaFoldDB" id="A0A1J4QAD1"/>
<dbReference type="PANTHER" id="PTHR30469">
    <property type="entry name" value="MULTIDRUG RESISTANCE PROTEIN MDTA"/>
    <property type="match status" value="1"/>
</dbReference>
<dbReference type="Gene3D" id="2.40.420.20">
    <property type="match status" value="1"/>
</dbReference>
<evidence type="ECO:0000256" key="2">
    <source>
        <dbReference type="SAM" id="Phobius"/>
    </source>
</evidence>
<dbReference type="InterPro" id="IPR058792">
    <property type="entry name" value="Beta-barrel_RND_2"/>
</dbReference>
<comment type="similarity">
    <text evidence="1">Belongs to the membrane fusion protein (MFP) (TC 8.A.1) family.</text>
</comment>
<dbReference type="GO" id="GO:1990281">
    <property type="term" value="C:efflux pump complex"/>
    <property type="evidence" value="ECO:0007669"/>
    <property type="project" value="TreeGrafter"/>
</dbReference>
<evidence type="ECO:0000259" key="3">
    <source>
        <dbReference type="Pfam" id="PF25876"/>
    </source>
</evidence>
<dbReference type="Gene3D" id="1.10.287.470">
    <property type="entry name" value="Helix hairpin bin"/>
    <property type="match status" value="1"/>
</dbReference>
<dbReference type="Gene3D" id="2.40.30.170">
    <property type="match status" value="1"/>
</dbReference>
<dbReference type="InterPro" id="IPR058627">
    <property type="entry name" value="MdtA-like_C"/>
</dbReference>
<feature type="domain" description="CusB-like beta-barrel" evidence="4">
    <location>
        <begin position="202"/>
        <end position="277"/>
    </location>
</feature>
<sequence length="379" mass="40838">MLKKILWAGIGIIMVLPVVAGLVLIKLTQFDAMATAGEQQQLPPEPVNAIAVREQRWQPSVKAVGSVVAVQGALLRLEAEGIVRDISFEAGARVEPGEVLLRLDDELEQSQLREAQSVAALAQLSFRRAQQLLKSQSISQSERDQVAANLKQANARVDSFRALINRKTLRAPFAGRLGIRQISQGQFLDKGSAVVSLQSLDPVYVEFSLPQQRLAELSAGLAVTITTDTYPGQTFTGRVSAFNPEIDTVTRSARVQATLANPDGRLRPGMFVAVEMQLARMESVLLVPLTAVVHGPDGDAVFVLEEGDKEADGDASLVIQLRPVHLGARRGDFVVVTDGVAVGEQLVSTGVFKLFPGMKVVIDNRLAPAFKLDPQPGNS</sequence>
<evidence type="ECO:0000259" key="4">
    <source>
        <dbReference type="Pfam" id="PF25954"/>
    </source>
</evidence>
<dbReference type="InterPro" id="IPR006143">
    <property type="entry name" value="RND_pump_MFP"/>
</dbReference>
<accession>A0A1J4QAD1</accession>
<dbReference type="STRING" id="1414654.BFR47_06270"/>
<proteinExistence type="inferred from homology"/>
<evidence type="ECO:0000313" key="7">
    <source>
        <dbReference type="Proteomes" id="UP000243073"/>
    </source>
</evidence>
<protein>
    <submittedName>
        <fullName evidence="6">Efflux transporter periplasmic adaptor subunit</fullName>
    </submittedName>
</protein>
<dbReference type="Gene3D" id="2.40.50.100">
    <property type="match status" value="1"/>
</dbReference>
<feature type="domain" description="Multidrug resistance protein MdtA-like C-terminal permuted SH3" evidence="5">
    <location>
        <begin position="284"/>
        <end position="350"/>
    </location>
</feature>
<dbReference type="Pfam" id="PF25876">
    <property type="entry name" value="HH_MFP_RND"/>
    <property type="match status" value="1"/>
</dbReference>
<dbReference type="InterPro" id="IPR058624">
    <property type="entry name" value="MdtA-like_HH"/>
</dbReference>
<dbReference type="OrthoDB" id="9806939at2"/>
<dbReference type="Pfam" id="PF25954">
    <property type="entry name" value="Beta-barrel_RND_2"/>
    <property type="match status" value="1"/>
</dbReference>
<dbReference type="RefSeq" id="WP_071474036.1">
    <property type="nucleotide sequence ID" value="NZ_MDKE01000068.1"/>
</dbReference>
<name>A0A1J4QAD1_9GAMM</name>
<organism evidence="6 7">
    <name type="scientific">Oceanisphaera psychrotolerans</name>
    <dbReference type="NCBI Taxonomy" id="1414654"/>
    <lineage>
        <taxon>Bacteria</taxon>
        <taxon>Pseudomonadati</taxon>
        <taxon>Pseudomonadota</taxon>
        <taxon>Gammaproteobacteria</taxon>
        <taxon>Aeromonadales</taxon>
        <taxon>Aeromonadaceae</taxon>
        <taxon>Oceanisphaera</taxon>
    </lineage>
</organism>
<dbReference type="Proteomes" id="UP000243073">
    <property type="component" value="Unassembled WGS sequence"/>
</dbReference>
<keyword evidence="2" id="KW-1133">Transmembrane helix</keyword>
<evidence type="ECO:0000313" key="6">
    <source>
        <dbReference type="EMBL" id="OIN04550.1"/>
    </source>
</evidence>
<comment type="caution">
    <text evidence="6">The sequence shown here is derived from an EMBL/GenBank/DDBJ whole genome shotgun (WGS) entry which is preliminary data.</text>
</comment>